<dbReference type="Pfam" id="PF00270">
    <property type="entry name" value="DEAD"/>
    <property type="match status" value="1"/>
</dbReference>
<dbReference type="GO" id="GO:1990904">
    <property type="term" value="C:ribonucleoprotein complex"/>
    <property type="evidence" value="ECO:0007669"/>
    <property type="project" value="UniProtKB-ARBA"/>
</dbReference>
<gene>
    <name evidence="7" type="ORF">ZT3D7_G2313</name>
</gene>
<accession>A0A1X7RIA8</accession>
<protein>
    <recommendedName>
        <fullName evidence="9">RNA helicase</fullName>
    </recommendedName>
</protein>
<dbReference type="Gene3D" id="3.40.50.300">
    <property type="entry name" value="P-loop containing nucleotide triphosphate hydrolases"/>
    <property type="match status" value="2"/>
</dbReference>
<dbReference type="Pfam" id="PF07717">
    <property type="entry name" value="OB_NTP_bind"/>
    <property type="match status" value="1"/>
</dbReference>
<feature type="compositionally biased region" description="Basic and acidic residues" evidence="4">
    <location>
        <begin position="594"/>
        <end position="612"/>
    </location>
</feature>
<dbReference type="InterPro" id="IPR002464">
    <property type="entry name" value="DNA/RNA_helicase_DEAH_CS"/>
</dbReference>
<dbReference type="SMART" id="SM00487">
    <property type="entry name" value="DEXDc"/>
    <property type="match status" value="1"/>
</dbReference>
<reference evidence="7 8" key="1">
    <citation type="submission" date="2016-06" db="EMBL/GenBank/DDBJ databases">
        <authorList>
            <person name="Kjaerup R.B."/>
            <person name="Dalgaard T.S."/>
            <person name="Juul-Madsen H.R."/>
        </authorList>
    </citation>
    <scope>NUCLEOTIDE SEQUENCE [LARGE SCALE GENOMIC DNA]</scope>
</reference>
<proteinExistence type="predicted"/>
<dbReference type="PANTHER" id="PTHR18934">
    <property type="entry name" value="ATP-DEPENDENT RNA HELICASE"/>
    <property type="match status" value="1"/>
</dbReference>
<evidence type="ECO:0000256" key="4">
    <source>
        <dbReference type="SAM" id="MobiDB-lite"/>
    </source>
</evidence>
<evidence type="ECO:0008006" key="9">
    <source>
        <dbReference type="Google" id="ProtNLM"/>
    </source>
</evidence>
<dbReference type="GO" id="GO:0016787">
    <property type="term" value="F:hydrolase activity"/>
    <property type="evidence" value="ECO:0007669"/>
    <property type="project" value="UniProtKB-KW"/>
</dbReference>
<evidence type="ECO:0000256" key="1">
    <source>
        <dbReference type="ARBA" id="ARBA00022741"/>
    </source>
</evidence>
<feature type="domain" description="Helicase C-terminal" evidence="6">
    <location>
        <begin position="920"/>
        <end position="1099"/>
    </location>
</feature>
<keyword evidence="2" id="KW-0378">Hydrolase</keyword>
<dbReference type="SMART" id="SM00847">
    <property type="entry name" value="HA2"/>
    <property type="match status" value="1"/>
</dbReference>
<dbReference type="PROSITE" id="PS00690">
    <property type="entry name" value="DEAH_ATP_HELICASE"/>
    <property type="match status" value="1"/>
</dbReference>
<dbReference type="PANTHER" id="PTHR18934:SF203">
    <property type="entry name" value="ATP-DEPENDENT RNA HELICASE A"/>
    <property type="match status" value="1"/>
</dbReference>
<evidence type="ECO:0000259" key="6">
    <source>
        <dbReference type="PROSITE" id="PS51194"/>
    </source>
</evidence>
<feature type="domain" description="Helicase ATP-binding" evidence="5">
    <location>
        <begin position="650"/>
        <end position="825"/>
    </location>
</feature>
<dbReference type="SMART" id="SM00490">
    <property type="entry name" value="HELICc"/>
    <property type="match status" value="1"/>
</dbReference>
<keyword evidence="1" id="KW-0547">Nucleotide-binding</keyword>
<dbReference type="GO" id="GO:0003723">
    <property type="term" value="F:RNA binding"/>
    <property type="evidence" value="ECO:0007669"/>
    <property type="project" value="TreeGrafter"/>
</dbReference>
<dbReference type="PROSITE" id="PS51192">
    <property type="entry name" value="HELICASE_ATP_BIND_1"/>
    <property type="match status" value="1"/>
</dbReference>
<dbReference type="Proteomes" id="UP000215127">
    <property type="component" value="Chromosome 2"/>
</dbReference>
<sequence length="1459" mass="160380">MDPAPATTGSAGTARDALELSAFDPSEEVLSNSIEQQSNDISSTDPGLNMTMEYVKKHMDLPKASDYPHLSSDMFDFYRVPMLLRNACLSKKEKIETSQEWKHHQHRARKNTAFELVLGVRIGSVISTKYTGFGRNKKSALAAAWLQLLSELHTSGRLPPLLQERASYSKEELEATSKTASEILQDLGKQAPYARPGLFVVSTMISTFRSACRKAGLSVQSEGESFVIAPGRIKYDIGVEIPELCSAKLTFTGYGKTGKEAKNLAWANMLKDMHTNGTLRQLFDPAKRAGRRVKVGAVQDPVAELGNTVNDDADLELGNIDTEREVSRNAVSVVDDPVIEQETIDNDAEDLELVNLDPYTMKVEKDAKLEIYTYAAALGLAPKFDAQFVEPRTRRARFARGQKHIIQASIALPELGISITSAARDLETAEIGAAIEFKKKAEELKSQPVTTDGEASPEFDILTVATARQFVDFCRQYNNHIDMEAEQVIVAGVDHISVRIAVDGEDLNTPSMMRTKKDAMAVAYLLASLHIAKANPERLAAFAAALKIPQKNRTLDANISTSAINMMRDSLLRARRAGLPDVREVLEAEDIESSDARSTTDRRPLSPKERHTASKQLLESRTQFKLDADLETLRTSRAALPMSKQQRQVIDIVSAQTYSIIIGATGSGKTTQVPQIILDNAIERGEGGFCDIVCTQPRRLAATSIAQRVAVERDEPLGNTVGYHVRFNTKLPRPGGSITYCTTGILLAQLKTDYNAVFDRVSHLVIDEVHERDLQIDFLLVILKKAIARRQAAGKAVPKVILMSATLDKKLFADYLTQHDSTGKIVCPTLSVPGRTFPVKERYLADVVRDIKGDHRAEFETLMQVDNGTSEAFLAAENMFASGSTTKGNAIDWKRGTTLAKPDAADPSGEKEESMVPVALLAATIAHVCKTSADDGAILAFLPGLSEILSTEELLLQGPIFGVDFNDAARYKIHLLHSQVAPEKQSEVLDRSSPGCRKIILSTNIAETSITVPDVKHVVDTGKLRESRYDQVRRITKLQTVWESNSNARQRAGRAGRVQEGNYYALYTRERREAMPAAGLAELLRSDLQSVCLSIKAQGFRQSVSQFLGEAIEPPPQEGVDAAIGTLKAVEAFTADEELTALGRVLSKLPVHPTLGKMIILGVIFKCLHPMLILGSMDSERSIFTCPPGARVATRAAQQVFNKHDSDQLAYLEAFTALKGSMETFGIGSAYDYARSNYLSMGTFRWIDSTAQQILQHLVEAKLVLDEDGPQYGGTSLNIHSDNVPLIKCLLLAGMYPNIGVKKPGKSQAHRTAIADGVLIHPGSVNRIKKSGSKEDRIYAFRTLARNVAGTQLFMRDSTLITPLMLLLFGGTLKLQGTKKLNMDGWLPIRLRTSQDAEYASKLVLEFRKGLDRVLNNAFKSLSGNGDRSLHDDEMRDQFTSNVAELLHEQRSMCRPDSA</sequence>
<dbReference type="CDD" id="cd18791">
    <property type="entry name" value="SF2_C_RHA"/>
    <property type="match status" value="1"/>
</dbReference>
<evidence type="ECO:0000256" key="2">
    <source>
        <dbReference type="ARBA" id="ARBA00022801"/>
    </source>
</evidence>
<dbReference type="PROSITE" id="PS51194">
    <property type="entry name" value="HELICASE_CTER"/>
    <property type="match status" value="1"/>
</dbReference>
<dbReference type="GO" id="GO:0005524">
    <property type="term" value="F:ATP binding"/>
    <property type="evidence" value="ECO:0007669"/>
    <property type="project" value="UniProtKB-KW"/>
</dbReference>
<evidence type="ECO:0000259" key="5">
    <source>
        <dbReference type="PROSITE" id="PS51192"/>
    </source>
</evidence>
<dbReference type="Gene3D" id="1.20.120.1080">
    <property type="match status" value="1"/>
</dbReference>
<dbReference type="STRING" id="1276538.A0A1X7RIA8"/>
<dbReference type="InterPro" id="IPR014001">
    <property type="entry name" value="Helicase_ATP-bd"/>
</dbReference>
<keyword evidence="3" id="KW-0067">ATP-binding</keyword>
<dbReference type="InterPro" id="IPR027417">
    <property type="entry name" value="P-loop_NTPase"/>
</dbReference>
<dbReference type="Pfam" id="PF21010">
    <property type="entry name" value="HA2_C"/>
    <property type="match status" value="1"/>
</dbReference>
<name>A0A1X7RIA8_ZYMT9</name>
<evidence type="ECO:0000313" key="8">
    <source>
        <dbReference type="Proteomes" id="UP000215127"/>
    </source>
</evidence>
<dbReference type="InterPro" id="IPR007502">
    <property type="entry name" value="Helicase-assoc_dom"/>
</dbReference>
<dbReference type="Pfam" id="PF00271">
    <property type="entry name" value="Helicase_C"/>
    <property type="match status" value="1"/>
</dbReference>
<dbReference type="CDD" id="cd17917">
    <property type="entry name" value="DEXHc_RHA-like"/>
    <property type="match status" value="1"/>
</dbReference>
<dbReference type="InterPro" id="IPR011545">
    <property type="entry name" value="DEAD/DEAH_box_helicase_dom"/>
</dbReference>
<dbReference type="InterPro" id="IPR011709">
    <property type="entry name" value="DEAD-box_helicase_OB_fold"/>
</dbReference>
<evidence type="ECO:0000256" key="3">
    <source>
        <dbReference type="ARBA" id="ARBA00022840"/>
    </source>
</evidence>
<dbReference type="SUPFAM" id="SSF52540">
    <property type="entry name" value="P-loop containing nucleoside triphosphate hydrolases"/>
    <property type="match status" value="1"/>
</dbReference>
<organism evidence="7 8">
    <name type="scientific">Zymoseptoria tritici (strain ST99CH_3D7)</name>
    <dbReference type="NCBI Taxonomy" id="1276538"/>
    <lineage>
        <taxon>Eukaryota</taxon>
        <taxon>Fungi</taxon>
        <taxon>Dikarya</taxon>
        <taxon>Ascomycota</taxon>
        <taxon>Pezizomycotina</taxon>
        <taxon>Dothideomycetes</taxon>
        <taxon>Dothideomycetidae</taxon>
        <taxon>Mycosphaerellales</taxon>
        <taxon>Mycosphaerellaceae</taxon>
        <taxon>Zymoseptoria</taxon>
    </lineage>
</organism>
<feature type="region of interest" description="Disordered" evidence="4">
    <location>
        <begin position="590"/>
        <end position="616"/>
    </location>
</feature>
<dbReference type="GO" id="GO:0004386">
    <property type="term" value="F:helicase activity"/>
    <property type="evidence" value="ECO:0007669"/>
    <property type="project" value="TreeGrafter"/>
</dbReference>
<keyword evidence="8" id="KW-1185">Reference proteome</keyword>
<evidence type="ECO:0000313" key="7">
    <source>
        <dbReference type="EMBL" id="SMQ47166.1"/>
    </source>
</evidence>
<dbReference type="InterPro" id="IPR001650">
    <property type="entry name" value="Helicase_C-like"/>
</dbReference>
<dbReference type="EMBL" id="LT853693">
    <property type="protein sequence ID" value="SMQ47166.1"/>
    <property type="molecule type" value="Genomic_DNA"/>
</dbReference>